<dbReference type="EMBL" id="JACEIP010000002">
    <property type="protein sequence ID" value="MBA4541634.1"/>
    <property type="molecule type" value="Genomic_DNA"/>
</dbReference>
<dbReference type="RefSeq" id="WP_033101073.1">
    <property type="nucleotide sequence ID" value="NZ_JACEIP010000002.1"/>
</dbReference>
<evidence type="ECO:0000313" key="2">
    <source>
        <dbReference type="Proteomes" id="UP000530514"/>
    </source>
</evidence>
<dbReference type="OrthoDB" id="2990390at2"/>
<name>A0A7W2AHF1_9BACL</name>
<sequence>MLKVLVEGQMEQVQPFLSDLKQRSQIELLKNEIKENQMEVNEGIRVVCYVDHKPERRVKTIKLHLADGTQIQLPLMDLIEVEMEKGVRILAGRSYDIFA</sequence>
<evidence type="ECO:0000313" key="1">
    <source>
        <dbReference type="EMBL" id="MBA4541634.1"/>
    </source>
</evidence>
<keyword evidence="2" id="KW-1185">Reference proteome</keyword>
<dbReference type="Proteomes" id="UP000530514">
    <property type="component" value="Unassembled WGS sequence"/>
</dbReference>
<proteinExistence type="predicted"/>
<dbReference type="AlphaFoldDB" id="A0A7W2AHF1"/>
<comment type="caution">
    <text evidence="1">The sequence shown here is derived from an EMBL/GenBank/DDBJ whole genome shotgun (WGS) entry which is preliminary data.</text>
</comment>
<accession>A0A7W2AHF1</accession>
<protein>
    <submittedName>
        <fullName evidence="1">Uncharacterized protein</fullName>
    </submittedName>
</protein>
<gene>
    <name evidence="1" type="ORF">H1164_01765</name>
</gene>
<organism evidence="1 2">
    <name type="scientific">Thermoactinomyces daqus</name>
    <dbReference type="NCBI Taxonomy" id="1329516"/>
    <lineage>
        <taxon>Bacteria</taxon>
        <taxon>Bacillati</taxon>
        <taxon>Bacillota</taxon>
        <taxon>Bacilli</taxon>
        <taxon>Bacillales</taxon>
        <taxon>Thermoactinomycetaceae</taxon>
        <taxon>Thermoactinomyces</taxon>
    </lineage>
</organism>
<reference evidence="1 2" key="1">
    <citation type="submission" date="2020-07" db="EMBL/GenBank/DDBJ databases">
        <authorList>
            <person name="Feng H."/>
        </authorList>
    </citation>
    <scope>NUCLEOTIDE SEQUENCE [LARGE SCALE GENOMIC DNA]</scope>
    <source>
        <strain evidence="2">s-11</strain>
    </source>
</reference>